<feature type="compositionally biased region" description="Basic and acidic residues" evidence="1">
    <location>
        <begin position="339"/>
        <end position="379"/>
    </location>
</feature>
<organism evidence="2 3">
    <name type="scientific">Discina gigas</name>
    <dbReference type="NCBI Taxonomy" id="1032678"/>
    <lineage>
        <taxon>Eukaryota</taxon>
        <taxon>Fungi</taxon>
        <taxon>Dikarya</taxon>
        <taxon>Ascomycota</taxon>
        <taxon>Pezizomycotina</taxon>
        <taxon>Pezizomycetes</taxon>
        <taxon>Pezizales</taxon>
        <taxon>Discinaceae</taxon>
        <taxon>Discina</taxon>
    </lineage>
</organism>
<name>A0ABR3GJN1_9PEZI</name>
<gene>
    <name evidence="2" type="ORF">Q9L58_004914</name>
</gene>
<protein>
    <submittedName>
        <fullName evidence="2">Uncharacterized protein</fullName>
    </submittedName>
</protein>
<accession>A0ABR3GJN1</accession>
<keyword evidence="3" id="KW-1185">Reference proteome</keyword>
<dbReference type="EMBL" id="JBBBZM010000056">
    <property type="protein sequence ID" value="KAL0636125.1"/>
    <property type="molecule type" value="Genomic_DNA"/>
</dbReference>
<evidence type="ECO:0000313" key="3">
    <source>
        <dbReference type="Proteomes" id="UP001447188"/>
    </source>
</evidence>
<evidence type="ECO:0000256" key="1">
    <source>
        <dbReference type="SAM" id="MobiDB-lite"/>
    </source>
</evidence>
<feature type="compositionally biased region" description="Basic and acidic residues" evidence="1">
    <location>
        <begin position="308"/>
        <end position="327"/>
    </location>
</feature>
<proteinExistence type="predicted"/>
<reference evidence="2 3" key="1">
    <citation type="submission" date="2024-02" db="EMBL/GenBank/DDBJ databases">
        <title>Discinaceae phylogenomics.</title>
        <authorList>
            <person name="Dirks A.C."/>
            <person name="James T.Y."/>
        </authorList>
    </citation>
    <scope>NUCLEOTIDE SEQUENCE [LARGE SCALE GENOMIC DNA]</scope>
    <source>
        <strain evidence="2 3">ACD0624</strain>
    </source>
</reference>
<feature type="region of interest" description="Disordered" evidence="1">
    <location>
        <begin position="269"/>
        <end position="407"/>
    </location>
</feature>
<dbReference type="Proteomes" id="UP001447188">
    <property type="component" value="Unassembled WGS sequence"/>
</dbReference>
<sequence>MSIVDLNWFTVTTLLDVPHARPRKTKEIVYGIYQRHPARFTPYDTVVVYNLPPGDKYENIKKLNEHLQHVPSISSFWYPEIRLDESKHSGDTLFIGLVGRELGAGTGDDVINVLNYLPRIRDFGNTLVGERFPQQQLPDVFRKLKALSHVYMQIGLFDEEVVFRVGSRVSNTQYQEYRWLLDQQIYYKPLKPDAGNPRIFTLNLSSACNWIEPEKHGDMTSPEGQTINSITNLITSIIRDTLSQKNGRVKFEFVLQFTKYDQSFREMFDPEGRPPTEYWSDEDYPAMVGGSEPEDGYKNDYGPHYYRTYRETHQDLYRGPSEDRDIDTGPALSRGLEPNPDHSINEERKQSRDSCEGGRRSRDSRKGRGDSRSLRDWEWHQPPGYYRPKAGTEQSQSHIPSRERSQN</sequence>
<evidence type="ECO:0000313" key="2">
    <source>
        <dbReference type="EMBL" id="KAL0636125.1"/>
    </source>
</evidence>
<comment type="caution">
    <text evidence="2">The sequence shown here is derived from an EMBL/GenBank/DDBJ whole genome shotgun (WGS) entry which is preliminary data.</text>
</comment>